<protein>
    <recommendedName>
        <fullName evidence="9">Permease</fullName>
    </recommendedName>
</protein>
<evidence type="ECO:0000256" key="3">
    <source>
        <dbReference type="ARBA" id="ARBA00022475"/>
    </source>
</evidence>
<comment type="subcellular location">
    <subcellularLocation>
        <location evidence="1">Cell membrane</location>
        <topology evidence="1">Multi-pass membrane protein</topology>
    </subcellularLocation>
</comment>
<feature type="transmembrane region" description="Helical" evidence="7">
    <location>
        <begin position="62"/>
        <end position="85"/>
    </location>
</feature>
<feature type="transmembrane region" description="Helical" evidence="7">
    <location>
        <begin position="20"/>
        <end position="41"/>
    </location>
</feature>
<dbReference type="InterPro" id="IPR005524">
    <property type="entry name" value="DUF318"/>
</dbReference>
<feature type="transmembrane region" description="Helical" evidence="7">
    <location>
        <begin position="172"/>
        <end position="205"/>
    </location>
</feature>
<evidence type="ECO:0000256" key="4">
    <source>
        <dbReference type="ARBA" id="ARBA00022692"/>
    </source>
</evidence>
<evidence type="ECO:0000256" key="5">
    <source>
        <dbReference type="ARBA" id="ARBA00022989"/>
    </source>
</evidence>
<dbReference type="Pfam" id="PF03773">
    <property type="entry name" value="ArsP_1"/>
    <property type="match status" value="1"/>
</dbReference>
<feature type="transmembrane region" description="Helical" evidence="7">
    <location>
        <begin position="125"/>
        <end position="143"/>
    </location>
</feature>
<accession>X1LS13</accession>
<feature type="transmembrane region" description="Helical" evidence="7">
    <location>
        <begin position="91"/>
        <end position="113"/>
    </location>
</feature>
<comment type="caution">
    <text evidence="8">The sequence shown here is derived from an EMBL/GenBank/DDBJ whole genome shotgun (WGS) entry which is preliminary data.</text>
</comment>
<name>X1LS13_9ZZZZ</name>
<dbReference type="GO" id="GO:0005886">
    <property type="term" value="C:plasma membrane"/>
    <property type="evidence" value="ECO:0007669"/>
    <property type="project" value="UniProtKB-SubCell"/>
</dbReference>
<comment type="similarity">
    <text evidence="2">Belongs to the UPF0718 family.</text>
</comment>
<gene>
    <name evidence="8" type="ORF">S06H3_31468</name>
</gene>
<dbReference type="AlphaFoldDB" id="X1LS13"/>
<keyword evidence="3" id="KW-1003">Cell membrane</keyword>
<feature type="non-terminal residue" evidence="8">
    <location>
        <position position="265"/>
    </location>
</feature>
<sequence>MEIIIALLQGGWNALLEYLSAHILTCLIPAFFTAGAIAVFVSQGAVLRYFGPKAKKLLSYSVASVSGTILAVCSCTVLPLFGGIYKRGAGIGPAVAFLYSGPAINVLAIVYTARILGFDLGLARAIGAVVFAAGIGLIMALLYRTEESLKDSAAFDALLDAAPENKSLWQQVIFFAVLVGILVFAASKMWIATGISLAVLGVILWRWFKKGEIRMWIKETLRFVRLIVPWLLAGVFAAGVITTFVPQDAVINCVGGNSLLANFIA</sequence>
<evidence type="ECO:0000256" key="2">
    <source>
        <dbReference type="ARBA" id="ARBA00006386"/>
    </source>
</evidence>
<dbReference type="PANTHER" id="PTHR43299">
    <property type="entry name" value="UPF0718 PROTEIN YRAQ"/>
    <property type="match status" value="1"/>
</dbReference>
<keyword evidence="5 7" id="KW-1133">Transmembrane helix</keyword>
<evidence type="ECO:0000256" key="7">
    <source>
        <dbReference type="SAM" id="Phobius"/>
    </source>
</evidence>
<organism evidence="8">
    <name type="scientific">marine sediment metagenome</name>
    <dbReference type="NCBI Taxonomy" id="412755"/>
    <lineage>
        <taxon>unclassified sequences</taxon>
        <taxon>metagenomes</taxon>
        <taxon>ecological metagenomes</taxon>
    </lineage>
</organism>
<dbReference type="EMBL" id="BARV01018636">
    <property type="protein sequence ID" value="GAI21883.1"/>
    <property type="molecule type" value="Genomic_DNA"/>
</dbReference>
<evidence type="ECO:0000256" key="6">
    <source>
        <dbReference type="ARBA" id="ARBA00023136"/>
    </source>
</evidence>
<dbReference type="PANTHER" id="PTHR43299:SF1">
    <property type="entry name" value="UPF0718 PROTEIN YRAQ"/>
    <property type="match status" value="1"/>
</dbReference>
<evidence type="ECO:0000313" key="8">
    <source>
        <dbReference type="EMBL" id="GAI21883.1"/>
    </source>
</evidence>
<reference evidence="8" key="1">
    <citation type="journal article" date="2014" name="Front. Microbiol.">
        <title>High frequency of phylogenetically diverse reductive dehalogenase-homologous genes in deep subseafloor sedimentary metagenomes.</title>
        <authorList>
            <person name="Kawai M."/>
            <person name="Futagami T."/>
            <person name="Toyoda A."/>
            <person name="Takaki Y."/>
            <person name="Nishi S."/>
            <person name="Hori S."/>
            <person name="Arai W."/>
            <person name="Tsubouchi T."/>
            <person name="Morono Y."/>
            <person name="Uchiyama I."/>
            <person name="Ito T."/>
            <person name="Fujiyama A."/>
            <person name="Inagaki F."/>
            <person name="Takami H."/>
        </authorList>
    </citation>
    <scope>NUCLEOTIDE SEQUENCE</scope>
    <source>
        <strain evidence="8">Expedition CK06-06</strain>
    </source>
</reference>
<feature type="transmembrane region" description="Helical" evidence="7">
    <location>
        <begin position="226"/>
        <end position="245"/>
    </location>
</feature>
<evidence type="ECO:0008006" key="9">
    <source>
        <dbReference type="Google" id="ProtNLM"/>
    </source>
</evidence>
<keyword evidence="4 7" id="KW-0812">Transmembrane</keyword>
<proteinExistence type="inferred from homology"/>
<keyword evidence="6 7" id="KW-0472">Membrane</keyword>
<evidence type="ECO:0000256" key="1">
    <source>
        <dbReference type="ARBA" id="ARBA00004651"/>
    </source>
</evidence>